<feature type="chain" id="PRO_5013789937" description="Integral membrane protein" evidence="2">
    <location>
        <begin position="21"/>
        <end position="155"/>
    </location>
</feature>
<feature type="transmembrane region" description="Helical" evidence="1">
    <location>
        <begin position="113"/>
        <end position="129"/>
    </location>
</feature>
<accession>A0A1H6FZP4</accession>
<evidence type="ECO:0000313" key="4">
    <source>
        <dbReference type="Proteomes" id="UP000222056"/>
    </source>
</evidence>
<proteinExistence type="predicted"/>
<keyword evidence="1" id="KW-0472">Membrane</keyword>
<keyword evidence="1" id="KW-0812">Transmembrane</keyword>
<reference evidence="4" key="1">
    <citation type="submission" date="2016-10" db="EMBL/GenBank/DDBJ databases">
        <authorList>
            <person name="Varghese N."/>
            <person name="Submissions S."/>
        </authorList>
    </citation>
    <scope>NUCLEOTIDE SEQUENCE [LARGE SCALE GENOMIC DNA]</scope>
    <source>
        <strain evidence="4">ATCC 35263</strain>
    </source>
</reference>
<feature type="transmembrane region" description="Helical" evidence="1">
    <location>
        <begin position="47"/>
        <end position="67"/>
    </location>
</feature>
<evidence type="ECO:0000256" key="2">
    <source>
        <dbReference type="SAM" id="SignalP"/>
    </source>
</evidence>
<protein>
    <recommendedName>
        <fullName evidence="5">Integral membrane protein</fullName>
    </recommendedName>
</protein>
<dbReference type="STRING" id="29539.SAMN02745716_2134"/>
<dbReference type="EMBL" id="FNWJ01000003">
    <property type="protein sequence ID" value="SEH16276.1"/>
    <property type="molecule type" value="Genomic_DNA"/>
</dbReference>
<gene>
    <name evidence="3" type="ORF">SAMN02745716_2134</name>
</gene>
<dbReference type="AlphaFoldDB" id="A0A1H6FZP4"/>
<evidence type="ECO:0000256" key="1">
    <source>
        <dbReference type="SAM" id="Phobius"/>
    </source>
</evidence>
<name>A0A1H6FZP4_THEAL</name>
<keyword evidence="2" id="KW-0732">Signal</keyword>
<dbReference type="Proteomes" id="UP000222056">
    <property type="component" value="Unassembled WGS sequence"/>
</dbReference>
<evidence type="ECO:0008006" key="5">
    <source>
        <dbReference type="Google" id="ProtNLM"/>
    </source>
</evidence>
<sequence>MTLLLNARLLLAAVPATVLAAAAIGIPTDVLPNPWFDRMTAVRTLDLVLWPILSAALGVLIATYVVARRDARGTAQATGGGLLGTFAIGCPICNKLVVATLGVSGALTYFEPIQPLLGITAVTLAVVAVRRRLALLESGCPIDPSASRTARGAKP</sequence>
<feature type="transmembrane region" description="Helical" evidence="1">
    <location>
        <begin position="79"/>
        <end position="101"/>
    </location>
</feature>
<feature type="signal peptide" evidence="2">
    <location>
        <begin position="1"/>
        <end position="20"/>
    </location>
</feature>
<evidence type="ECO:0000313" key="3">
    <source>
        <dbReference type="EMBL" id="SEH16276.1"/>
    </source>
</evidence>
<keyword evidence="4" id="KW-1185">Reference proteome</keyword>
<keyword evidence="1" id="KW-1133">Transmembrane helix</keyword>
<dbReference type="RefSeq" id="WP_177169495.1">
    <property type="nucleotide sequence ID" value="NZ_FNWJ01000003.1"/>
</dbReference>
<organism evidence="3 4">
    <name type="scientific">Thermoleophilum album</name>
    <dbReference type="NCBI Taxonomy" id="29539"/>
    <lineage>
        <taxon>Bacteria</taxon>
        <taxon>Bacillati</taxon>
        <taxon>Actinomycetota</taxon>
        <taxon>Thermoleophilia</taxon>
        <taxon>Thermoleophilales</taxon>
        <taxon>Thermoleophilaceae</taxon>
        <taxon>Thermoleophilum</taxon>
    </lineage>
</organism>